<evidence type="ECO:0000313" key="1">
    <source>
        <dbReference type="EMBL" id="MFC5591874.1"/>
    </source>
</evidence>
<evidence type="ECO:0000313" key="2">
    <source>
        <dbReference type="Proteomes" id="UP001596109"/>
    </source>
</evidence>
<organism evidence="1 2">
    <name type="scientific">Sporosarcina soli</name>
    <dbReference type="NCBI Taxonomy" id="334736"/>
    <lineage>
        <taxon>Bacteria</taxon>
        <taxon>Bacillati</taxon>
        <taxon>Bacillota</taxon>
        <taxon>Bacilli</taxon>
        <taxon>Bacillales</taxon>
        <taxon>Caryophanaceae</taxon>
        <taxon>Sporosarcina</taxon>
    </lineage>
</organism>
<name>A0ABW0TQU8_9BACL</name>
<protein>
    <submittedName>
        <fullName evidence="1">DUF2515 family protein</fullName>
    </submittedName>
</protein>
<accession>A0ABW0TQU8</accession>
<keyword evidence="2" id="KW-1185">Reference proteome</keyword>
<dbReference type="RefSeq" id="WP_381440258.1">
    <property type="nucleotide sequence ID" value="NZ_JBHSNO010000019.1"/>
</dbReference>
<dbReference type="Pfam" id="PF10720">
    <property type="entry name" value="DUF2515"/>
    <property type="match status" value="1"/>
</dbReference>
<reference evidence="2" key="1">
    <citation type="journal article" date="2019" name="Int. J. Syst. Evol. Microbiol.">
        <title>The Global Catalogue of Microorganisms (GCM) 10K type strain sequencing project: providing services to taxonomists for standard genome sequencing and annotation.</title>
        <authorList>
            <consortium name="The Broad Institute Genomics Platform"/>
            <consortium name="The Broad Institute Genome Sequencing Center for Infectious Disease"/>
            <person name="Wu L."/>
            <person name="Ma J."/>
        </authorList>
    </citation>
    <scope>NUCLEOTIDE SEQUENCE [LARGE SCALE GENOMIC DNA]</scope>
    <source>
        <strain evidence="2">CGMCC 4.1434</strain>
    </source>
</reference>
<comment type="caution">
    <text evidence="1">The sequence shown here is derived from an EMBL/GenBank/DDBJ whole genome shotgun (WGS) entry which is preliminary data.</text>
</comment>
<dbReference type="InterPro" id="IPR019658">
    <property type="entry name" value="DUF2515"/>
</dbReference>
<dbReference type="EMBL" id="JBHSNO010000019">
    <property type="protein sequence ID" value="MFC5591874.1"/>
    <property type="molecule type" value="Genomic_DNA"/>
</dbReference>
<sequence>MFTNFKRIGGKWRLPEKYLAIKADLKNDHRQPLQDEQDLPREDRSLLQSIRFQTEQLNSNNKTRTKAYLDFYTIHPEIHWAFLGHMVSRNGGWNMTDLKGEFLSRLMHEQTKRDFFSFLERGNWLIFQDAYPQFLLYAESKSRNRNLFYLLPYLHVSRFMEVIWNHFWRDRDCYLLAIALVINEQNYLENRIIQNPLYKKKVFQTFEFVLQDFLSVNHILFPYHDHRKPEGRATLIGLTLHHFGSLHERIMLGKRLYQLLFGERDLLEAVHRWAIAHPHTGSRKDYWPEVFNAINEGVPGTSLSRRLKSCQIRKGALRLFSPKLEYAWKNVNHAKAELGDWYEHWHMIEYLVEEKIALKGKIEGEYCETLEKLELAAIAKTTIFP</sequence>
<gene>
    <name evidence="1" type="ORF">ACFPRA_23625</name>
</gene>
<proteinExistence type="predicted"/>
<dbReference type="Proteomes" id="UP001596109">
    <property type="component" value="Unassembled WGS sequence"/>
</dbReference>